<sequence length="242" mass="28017">MFKKITACCLIALTLSTFKLENIYAAERIVLKSLQSNVWHQNIYLIANRLSWINYENFTVQIGDRGEYFYNFPNWHHGKYEPALYREDINGDTFEDVIVILNNNEAVPGKPFRDIHILNQYHDSYRRYEEAALESIESTISRDIKLKQHGGKVTVLAGKNKYNLDISKFNYAKPHDPYADIRSVEYTIENNKLSADISVYVLRDESDFGGLIGYIGIDYSWDGKMYKPKTLVFNPTIPPAPL</sequence>
<evidence type="ECO:0000313" key="2">
    <source>
        <dbReference type="Proteomes" id="UP001623591"/>
    </source>
</evidence>
<keyword evidence="2" id="KW-1185">Reference proteome</keyword>
<dbReference type="Proteomes" id="UP001623591">
    <property type="component" value="Unassembled WGS sequence"/>
</dbReference>
<proteinExistence type="predicted"/>
<protein>
    <submittedName>
        <fullName evidence="1">Uncharacterized protein</fullName>
    </submittedName>
</protein>
<accession>A0ABW8T488</accession>
<organism evidence="1 2">
    <name type="scientific">Candidatus Clostridium stratigraminis</name>
    <dbReference type="NCBI Taxonomy" id="3381661"/>
    <lineage>
        <taxon>Bacteria</taxon>
        <taxon>Bacillati</taxon>
        <taxon>Bacillota</taxon>
        <taxon>Clostridia</taxon>
        <taxon>Eubacteriales</taxon>
        <taxon>Clostridiaceae</taxon>
        <taxon>Clostridium</taxon>
    </lineage>
</organism>
<comment type="caution">
    <text evidence="1">The sequence shown here is derived from an EMBL/GenBank/DDBJ whole genome shotgun (WGS) entry which is preliminary data.</text>
</comment>
<gene>
    <name evidence="1" type="ORF">ACJDUG_09830</name>
</gene>
<dbReference type="EMBL" id="JBJHZZ010000005">
    <property type="protein sequence ID" value="MFL0247273.1"/>
    <property type="molecule type" value="Genomic_DNA"/>
</dbReference>
<name>A0ABW8T488_9CLOT</name>
<dbReference type="RefSeq" id="WP_406769725.1">
    <property type="nucleotide sequence ID" value="NZ_JBJHZZ010000005.1"/>
</dbReference>
<reference evidence="1 2" key="1">
    <citation type="submission" date="2024-11" db="EMBL/GenBank/DDBJ databases">
        <authorList>
            <person name="Heng Y.C."/>
            <person name="Lim A.C.H."/>
            <person name="Lee J.K.Y."/>
            <person name="Kittelmann S."/>
        </authorList>
    </citation>
    <scope>NUCLEOTIDE SEQUENCE [LARGE SCALE GENOMIC DNA]</scope>
    <source>
        <strain evidence="1 2">WILCCON 0185</strain>
    </source>
</reference>
<evidence type="ECO:0000313" key="1">
    <source>
        <dbReference type="EMBL" id="MFL0247273.1"/>
    </source>
</evidence>